<reference evidence="2" key="1">
    <citation type="submission" date="2017-09" db="EMBL/GenBank/DDBJ databases">
        <title>Depth-based differentiation of microbial function through sediment-hosted aquifers and enrichment of novel symbionts in the deep terrestrial subsurface.</title>
        <authorList>
            <person name="Probst A.J."/>
            <person name="Ladd B."/>
            <person name="Jarett J.K."/>
            <person name="Geller-Mcgrath D.E."/>
            <person name="Sieber C.M.K."/>
            <person name="Emerson J.B."/>
            <person name="Anantharaman K."/>
            <person name="Thomas B.C."/>
            <person name="Malmstrom R."/>
            <person name="Stieglmeier M."/>
            <person name="Klingl A."/>
            <person name="Woyke T."/>
            <person name="Ryan C.M."/>
            <person name="Banfield J.F."/>
        </authorList>
    </citation>
    <scope>NUCLEOTIDE SEQUENCE [LARGE SCALE GENOMIC DNA]</scope>
</reference>
<gene>
    <name evidence="1" type="ORF">COU08_00660</name>
</gene>
<protein>
    <submittedName>
        <fullName evidence="1">Uncharacterized protein</fullName>
    </submittedName>
</protein>
<evidence type="ECO:0000313" key="1">
    <source>
        <dbReference type="EMBL" id="PIT92779.1"/>
    </source>
</evidence>
<proteinExistence type="predicted"/>
<dbReference type="Proteomes" id="UP000228635">
    <property type="component" value="Unassembled WGS sequence"/>
</dbReference>
<organism evidence="1 2">
    <name type="scientific">Candidatus Harrisonbacteria bacterium CG10_big_fil_rev_8_21_14_0_10_42_17</name>
    <dbReference type="NCBI Taxonomy" id="1974584"/>
    <lineage>
        <taxon>Bacteria</taxon>
        <taxon>Candidatus Harrisoniibacteriota</taxon>
    </lineage>
</organism>
<accession>A0A2M6WJ31</accession>
<comment type="caution">
    <text evidence="1">The sequence shown here is derived from an EMBL/GenBank/DDBJ whole genome shotgun (WGS) entry which is preliminary data.</text>
</comment>
<dbReference type="AlphaFoldDB" id="A0A2M6WJ31"/>
<dbReference type="EMBL" id="PFBA01000009">
    <property type="protein sequence ID" value="PIT92779.1"/>
    <property type="molecule type" value="Genomic_DNA"/>
</dbReference>
<name>A0A2M6WJ31_9BACT</name>
<evidence type="ECO:0000313" key="2">
    <source>
        <dbReference type="Proteomes" id="UP000228635"/>
    </source>
</evidence>
<sequence>MELTGDLVPYLAAGVSMPPFCKRAWHGYDTTKFALMEELSLTSKPLRQFFKIRAPILSAFAELIPFRETDSLYAIVSML</sequence>